<dbReference type="AlphaFoldDB" id="A0A6A7BBH1"/>
<dbReference type="Proteomes" id="UP000799423">
    <property type="component" value="Unassembled WGS sequence"/>
</dbReference>
<organism evidence="1 2">
    <name type="scientific">Plenodomus tracheiphilus IPT5</name>
    <dbReference type="NCBI Taxonomy" id="1408161"/>
    <lineage>
        <taxon>Eukaryota</taxon>
        <taxon>Fungi</taxon>
        <taxon>Dikarya</taxon>
        <taxon>Ascomycota</taxon>
        <taxon>Pezizomycotina</taxon>
        <taxon>Dothideomycetes</taxon>
        <taxon>Pleosporomycetidae</taxon>
        <taxon>Pleosporales</taxon>
        <taxon>Pleosporineae</taxon>
        <taxon>Leptosphaeriaceae</taxon>
        <taxon>Plenodomus</taxon>
    </lineage>
</organism>
<sequence length="118" mass="13134">MPSSTLEAPYTGPSVPHLLANHLLAQNIILYHAHPTSSAILDSSELALLHRFVANPTPETRATILAEKGIEDEIPKGETSLVTYVIFEHEPERKNLLDGGEIEMLRVWFEGLGMEFEE</sequence>
<protein>
    <submittedName>
        <fullName evidence="1">Uncharacterized protein</fullName>
    </submittedName>
</protein>
<name>A0A6A7BBH1_9PLEO</name>
<evidence type="ECO:0000313" key="1">
    <source>
        <dbReference type="EMBL" id="KAF2852871.1"/>
    </source>
</evidence>
<reference evidence="1" key="1">
    <citation type="submission" date="2020-01" db="EMBL/GenBank/DDBJ databases">
        <authorList>
            <consortium name="DOE Joint Genome Institute"/>
            <person name="Haridas S."/>
            <person name="Albert R."/>
            <person name="Binder M."/>
            <person name="Bloem J."/>
            <person name="Labutti K."/>
            <person name="Salamov A."/>
            <person name="Andreopoulos B."/>
            <person name="Baker S.E."/>
            <person name="Barry K."/>
            <person name="Bills G."/>
            <person name="Bluhm B.H."/>
            <person name="Cannon C."/>
            <person name="Castanera R."/>
            <person name="Culley D.E."/>
            <person name="Daum C."/>
            <person name="Ezra D."/>
            <person name="Gonzalez J.B."/>
            <person name="Henrissat B."/>
            <person name="Kuo A."/>
            <person name="Liang C."/>
            <person name="Lipzen A."/>
            <person name="Lutzoni F."/>
            <person name="Magnuson J."/>
            <person name="Mondo S."/>
            <person name="Nolan M."/>
            <person name="Ohm R."/>
            <person name="Pangilinan J."/>
            <person name="Park H.-J."/>
            <person name="Ramirez L."/>
            <person name="Alfaro M."/>
            <person name="Sun H."/>
            <person name="Tritt A."/>
            <person name="Yoshinaga Y."/>
            <person name="Zwiers L.-H."/>
            <person name="Turgeon B.G."/>
            <person name="Goodwin S.B."/>
            <person name="Spatafora J.W."/>
            <person name="Crous P.W."/>
            <person name="Grigoriev I.V."/>
        </authorList>
    </citation>
    <scope>NUCLEOTIDE SEQUENCE</scope>
    <source>
        <strain evidence="1">IPT5</strain>
    </source>
</reference>
<proteinExistence type="predicted"/>
<accession>A0A6A7BBH1</accession>
<dbReference type="OrthoDB" id="3523319at2759"/>
<evidence type="ECO:0000313" key="2">
    <source>
        <dbReference type="Proteomes" id="UP000799423"/>
    </source>
</evidence>
<dbReference type="EMBL" id="MU006297">
    <property type="protein sequence ID" value="KAF2852871.1"/>
    <property type="molecule type" value="Genomic_DNA"/>
</dbReference>
<gene>
    <name evidence="1" type="ORF">T440DRAFT_466443</name>
</gene>
<keyword evidence="2" id="KW-1185">Reference proteome</keyword>